<name>A0A5J4UVN9_9EUKA</name>
<comment type="caution">
    <text evidence="2">The sequence shown here is derived from an EMBL/GenBank/DDBJ whole genome shotgun (WGS) entry which is preliminary data.</text>
</comment>
<reference evidence="2 3" key="1">
    <citation type="submission" date="2019-03" db="EMBL/GenBank/DDBJ databases">
        <title>Single cell metagenomics reveals metabolic interactions within the superorganism composed of flagellate Streblomastix strix and complex community of Bacteroidetes bacteria on its surface.</title>
        <authorList>
            <person name="Treitli S.C."/>
            <person name="Kolisko M."/>
            <person name="Husnik F."/>
            <person name="Keeling P."/>
            <person name="Hampl V."/>
        </authorList>
    </citation>
    <scope>NUCLEOTIDE SEQUENCE [LARGE SCALE GENOMIC DNA]</scope>
    <source>
        <strain evidence="2">ST1C</strain>
    </source>
</reference>
<sequence>MNGIKNKRKRDEEFEDEYEIEEDGMNSTKQIEDNMDEFEDPSMNNYQSQEQSGNKGRGRGRSNRGRGSINNNGRGKSRENKGRGGKKNDFCQIQVQDNQIEMQNSNQIKISQSQHQQISSSSSSSSSPILSPQAHFLSPQNIDARPLQTSQQQTHNSKSKSKAVSRVKVQATLNEQQQRPKSRLQQSLFQQPDTPDLSSAVPVLESFDGAKQVMPRMKHALLRVENLFGYGNENSASSEMSNENLFN</sequence>
<organism evidence="2 3">
    <name type="scientific">Streblomastix strix</name>
    <dbReference type="NCBI Taxonomy" id="222440"/>
    <lineage>
        <taxon>Eukaryota</taxon>
        <taxon>Metamonada</taxon>
        <taxon>Preaxostyla</taxon>
        <taxon>Oxymonadida</taxon>
        <taxon>Streblomastigidae</taxon>
        <taxon>Streblomastix</taxon>
    </lineage>
</organism>
<feature type="region of interest" description="Disordered" evidence="1">
    <location>
        <begin position="147"/>
        <end position="166"/>
    </location>
</feature>
<feature type="compositionally biased region" description="Acidic residues" evidence="1">
    <location>
        <begin position="13"/>
        <end position="24"/>
    </location>
</feature>
<dbReference type="AlphaFoldDB" id="A0A5J4UVN9"/>
<feature type="region of interest" description="Disordered" evidence="1">
    <location>
        <begin position="173"/>
        <end position="197"/>
    </location>
</feature>
<evidence type="ECO:0000313" key="2">
    <source>
        <dbReference type="EMBL" id="KAA6374736.1"/>
    </source>
</evidence>
<evidence type="ECO:0000256" key="1">
    <source>
        <dbReference type="SAM" id="MobiDB-lite"/>
    </source>
</evidence>
<feature type="region of interest" description="Disordered" evidence="1">
    <location>
        <begin position="1"/>
        <end position="133"/>
    </location>
</feature>
<feature type="compositionally biased region" description="Low complexity" evidence="1">
    <location>
        <begin position="65"/>
        <end position="74"/>
    </location>
</feature>
<dbReference type="Proteomes" id="UP000324800">
    <property type="component" value="Unassembled WGS sequence"/>
</dbReference>
<feature type="compositionally biased region" description="Polar residues" evidence="1">
    <location>
        <begin position="147"/>
        <end position="156"/>
    </location>
</feature>
<protein>
    <submittedName>
        <fullName evidence="2">Uncharacterized protein</fullName>
    </submittedName>
</protein>
<feature type="compositionally biased region" description="Polar residues" evidence="1">
    <location>
        <begin position="42"/>
        <end position="51"/>
    </location>
</feature>
<evidence type="ECO:0000313" key="3">
    <source>
        <dbReference type="Proteomes" id="UP000324800"/>
    </source>
</evidence>
<feature type="compositionally biased region" description="Low complexity" evidence="1">
    <location>
        <begin position="103"/>
        <end position="133"/>
    </location>
</feature>
<feature type="compositionally biased region" description="Polar residues" evidence="1">
    <location>
        <begin position="91"/>
        <end position="102"/>
    </location>
</feature>
<accession>A0A5J4UVN9</accession>
<feature type="compositionally biased region" description="Basic and acidic residues" evidence="1">
    <location>
        <begin position="76"/>
        <end position="89"/>
    </location>
</feature>
<proteinExistence type="predicted"/>
<gene>
    <name evidence="2" type="ORF">EZS28_029737</name>
</gene>
<dbReference type="EMBL" id="SNRW01011749">
    <property type="protein sequence ID" value="KAA6374736.1"/>
    <property type="molecule type" value="Genomic_DNA"/>
</dbReference>